<accession>A0A8J2PGX5</accession>
<sequence>MSDDLGRQCRTIWARNVARFWPTSDAETFLAD</sequence>
<gene>
    <name evidence="1" type="ORF">AFUS01_LOCUS25229</name>
</gene>
<dbReference type="EMBL" id="CAJVCH010322686">
    <property type="protein sequence ID" value="CAG7786670.1"/>
    <property type="molecule type" value="Genomic_DNA"/>
</dbReference>
<evidence type="ECO:0000313" key="1">
    <source>
        <dbReference type="EMBL" id="CAG7786670.1"/>
    </source>
</evidence>
<evidence type="ECO:0000313" key="2">
    <source>
        <dbReference type="Proteomes" id="UP000708208"/>
    </source>
</evidence>
<reference evidence="1" key="1">
    <citation type="submission" date="2021-06" db="EMBL/GenBank/DDBJ databases">
        <authorList>
            <person name="Hodson N. C."/>
            <person name="Mongue J. A."/>
            <person name="Jaron S. K."/>
        </authorList>
    </citation>
    <scope>NUCLEOTIDE SEQUENCE</scope>
</reference>
<name>A0A8J2PGX5_9HEXA</name>
<dbReference type="Proteomes" id="UP000708208">
    <property type="component" value="Unassembled WGS sequence"/>
</dbReference>
<protein>
    <submittedName>
        <fullName evidence="1">Uncharacterized protein</fullName>
    </submittedName>
</protein>
<comment type="caution">
    <text evidence="1">The sequence shown here is derived from an EMBL/GenBank/DDBJ whole genome shotgun (WGS) entry which is preliminary data.</text>
</comment>
<organism evidence="1 2">
    <name type="scientific">Allacma fusca</name>
    <dbReference type="NCBI Taxonomy" id="39272"/>
    <lineage>
        <taxon>Eukaryota</taxon>
        <taxon>Metazoa</taxon>
        <taxon>Ecdysozoa</taxon>
        <taxon>Arthropoda</taxon>
        <taxon>Hexapoda</taxon>
        <taxon>Collembola</taxon>
        <taxon>Symphypleona</taxon>
        <taxon>Sminthuridae</taxon>
        <taxon>Allacma</taxon>
    </lineage>
</organism>
<proteinExistence type="predicted"/>
<dbReference type="AlphaFoldDB" id="A0A8J2PGX5"/>
<feature type="non-terminal residue" evidence="1">
    <location>
        <position position="32"/>
    </location>
</feature>
<keyword evidence="2" id="KW-1185">Reference proteome</keyword>